<dbReference type="SUPFAM" id="SSF101908">
    <property type="entry name" value="Putative isomerase YbhE"/>
    <property type="match status" value="1"/>
</dbReference>
<sequence length="449" mass="48197">MRRLFFRSSLLLIAVTATLTATALPAVACGEEDGPPAAAPSATNAPAAEKNVKAVGSVPDAQGAISLQFLQYGARDVMVVAGEFGVKTYDLTANPAAPKLIGQLNMPGMWETEDTEVDPVRKRVFLARDPRAFGGNVRTGESGIYVVDLADPAKPSVMSYVKVPAGHTTTCINDCQYLWTGGPAKADSMPAEWGGRPIWVTDIRNPRKPKVFPNPIELARNDGKTDYVHDVQVDQTGVAWASGRGGVRGYWTEGMHKDPVTGKMRMASASDPVPYAGGGIKETAAPSKFMHNSYRPIGNRAKDGGGTGPWGNGNLIYATEESFVDGCAGDGVLVIASLEGSYNGEGWRSTPQKPYRLNTIGTWSVAGQEGSNPASPDCSAHYFDVQDKVLVQSFYAQGTRFLDVSDPTNPKQIAYYRPGDAAAWAPYWHRGYAYVADNNRGVDILQLTR</sequence>
<feature type="chain" id="PRO_5022214820" description="LVIVD repeat-containing protein" evidence="1">
    <location>
        <begin position="29"/>
        <end position="449"/>
    </location>
</feature>
<accession>A0A511MRG0</accession>
<dbReference type="EMBL" id="BJXA01000089">
    <property type="protein sequence ID" value="GEM43184.1"/>
    <property type="molecule type" value="Genomic_DNA"/>
</dbReference>
<dbReference type="AlphaFoldDB" id="A0A511MRG0"/>
<feature type="signal peptide" evidence="1">
    <location>
        <begin position="1"/>
        <end position="28"/>
    </location>
</feature>
<keyword evidence="3" id="KW-1185">Reference proteome</keyword>
<protein>
    <recommendedName>
        <fullName evidence="4">LVIVD repeat-containing protein</fullName>
    </recommendedName>
</protein>
<evidence type="ECO:0000313" key="2">
    <source>
        <dbReference type="EMBL" id="GEM43184.1"/>
    </source>
</evidence>
<dbReference type="Proteomes" id="UP000321424">
    <property type="component" value="Unassembled WGS sequence"/>
</dbReference>
<keyword evidence="1" id="KW-0732">Signal</keyword>
<dbReference type="RefSeq" id="WP_186818828.1">
    <property type="nucleotide sequence ID" value="NZ_BJXA01000089.1"/>
</dbReference>
<proteinExistence type="predicted"/>
<evidence type="ECO:0000256" key="1">
    <source>
        <dbReference type="SAM" id="SignalP"/>
    </source>
</evidence>
<reference evidence="2 3" key="1">
    <citation type="submission" date="2019-07" db="EMBL/GenBank/DDBJ databases">
        <title>Whole genome shotgun sequence of Nocardia ninae NBRC 108245.</title>
        <authorList>
            <person name="Hosoyama A."/>
            <person name="Uohara A."/>
            <person name="Ohji S."/>
            <person name="Ichikawa N."/>
        </authorList>
    </citation>
    <scope>NUCLEOTIDE SEQUENCE [LARGE SCALE GENOMIC DNA]</scope>
    <source>
        <strain evidence="2 3">NBRC 108245</strain>
    </source>
</reference>
<evidence type="ECO:0000313" key="3">
    <source>
        <dbReference type="Proteomes" id="UP000321424"/>
    </source>
</evidence>
<comment type="caution">
    <text evidence="2">The sequence shown here is derived from an EMBL/GenBank/DDBJ whole genome shotgun (WGS) entry which is preliminary data.</text>
</comment>
<gene>
    <name evidence="2" type="ORF">NN4_77030</name>
</gene>
<name>A0A511MRG0_9NOCA</name>
<evidence type="ECO:0008006" key="4">
    <source>
        <dbReference type="Google" id="ProtNLM"/>
    </source>
</evidence>
<organism evidence="2 3">
    <name type="scientific">Nocardia ninae NBRC 108245</name>
    <dbReference type="NCBI Taxonomy" id="1210091"/>
    <lineage>
        <taxon>Bacteria</taxon>
        <taxon>Bacillati</taxon>
        <taxon>Actinomycetota</taxon>
        <taxon>Actinomycetes</taxon>
        <taxon>Mycobacteriales</taxon>
        <taxon>Nocardiaceae</taxon>
        <taxon>Nocardia</taxon>
    </lineage>
</organism>